<proteinExistence type="predicted"/>
<dbReference type="Gene3D" id="3.40.50.1820">
    <property type="entry name" value="alpha/beta hydrolase"/>
    <property type="match status" value="1"/>
</dbReference>
<evidence type="ECO:0000313" key="2">
    <source>
        <dbReference type="EMBL" id="MCP2331106.1"/>
    </source>
</evidence>
<reference evidence="2 3" key="1">
    <citation type="submission" date="2022-06" db="EMBL/GenBank/DDBJ databases">
        <title>Genomic Encyclopedia of Type Strains, Phase I: the one thousand microbial genomes (KMG-I) project.</title>
        <authorList>
            <person name="Kyrpides N."/>
        </authorList>
    </citation>
    <scope>NUCLEOTIDE SEQUENCE [LARGE SCALE GENOMIC DNA]</scope>
    <source>
        <strain evidence="2 3">DSM 43889</strain>
    </source>
</reference>
<protein>
    <submittedName>
        <fullName evidence="2">Pimeloyl-ACP methyl ester carboxylesterase</fullName>
    </submittedName>
</protein>
<dbReference type="SUPFAM" id="SSF53474">
    <property type="entry name" value="alpha/beta-Hydrolases"/>
    <property type="match status" value="1"/>
</dbReference>
<dbReference type="InterPro" id="IPR000073">
    <property type="entry name" value="AB_hydrolase_1"/>
</dbReference>
<comment type="caution">
    <text evidence="2">The sequence shown here is derived from an EMBL/GenBank/DDBJ whole genome shotgun (WGS) entry which is preliminary data.</text>
</comment>
<evidence type="ECO:0000259" key="1">
    <source>
        <dbReference type="Pfam" id="PF00561"/>
    </source>
</evidence>
<organism evidence="2 3">
    <name type="scientific">Actinoalloteichus caeruleus DSM 43889</name>
    <dbReference type="NCBI Taxonomy" id="1120930"/>
    <lineage>
        <taxon>Bacteria</taxon>
        <taxon>Bacillati</taxon>
        <taxon>Actinomycetota</taxon>
        <taxon>Actinomycetes</taxon>
        <taxon>Pseudonocardiales</taxon>
        <taxon>Pseudonocardiaceae</taxon>
        <taxon>Actinoalloteichus</taxon>
        <taxon>Actinoalloteichus cyanogriseus</taxon>
    </lineage>
</organism>
<feature type="domain" description="AB hydrolase-1" evidence="1">
    <location>
        <begin position="28"/>
        <end position="274"/>
    </location>
</feature>
<dbReference type="Pfam" id="PF00561">
    <property type="entry name" value="Abhydrolase_1"/>
    <property type="match status" value="1"/>
</dbReference>
<gene>
    <name evidence="2" type="ORF">G443_001376</name>
</gene>
<dbReference type="InterPro" id="IPR029058">
    <property type="entry name" value="AB_hydrolase_fold"/>
</dbReference>
<dbReference type="PANTHER" id="PTHR43433">
    <property type="entry name" value="HYDROLASE, ALPHA/BETA FOLD FAMILY PROTEIN"/>
    <property type="match status" value="1"/>
</dbReference>
<dbReference type="EMBL" id="AUBJ02000001">
    <property type="protein sequence ID" value="MCP2331106.1"/>
    <property type="molecule type" value="Genomic_DNA"/>
</dbReference>
<evidence type="ECO:0000313" key="3">
    <source>
        <dbReference type="Proteomes" id="UP000791080"/>
    </source>
</evidence>
<dbReference type="RefSeq" id="WP_026420498.1">
    <property type="nucleotide sequence ID" value="NZ_AUBJ02000001.1"/>
</dbReference>
<keyword evidence="3" id="KW-1185">Reference proteome</keyword>
<dbReference type="PANTHER" id="PTHR43433:SF5">
    <property type="entry name" value="AB HYDROLASE-1 DOMAIN-CONTAINING PROTEIN"/>
    <property type="match status" value="1"/>
</dbReference>
<sequence length="293" mass="31939">MTTPVETTVTVAPGVRLWTERRGDPRAPALLLVMGASEPGLSWPDPLVDRLAAHHQVIRYDHRDTGASTRVFDEAPYPLAELAEDAVRVLDALDVDRAHVLGLSMGGILTQLLLADHPDRLRTASLWSTFAMSTTPLRHDDGATTPVEELPGPDEELIGWLSGLTPRPDLEAELDQRVEKWRRMNPGPLPLDAADFRTREERIIAHSGRWDDSWAHALADQSGLLRTDQLAANTVPTLVIEAPADPVVPPVHARHLDQVVGATRLVTIPGLGHAPVRRALDPIADAVLAHTLA</sequence>
<dbReference type="InterPro" id="IPR050471">
    <property type="entry name" value="AB_hydrolase"/>
</dbReference>
<name>A0ABT1JH47_ACTCY</name>
<dbReference type="Proteomes" id="UP000791080">
    <property type="component" value="Unassembled WGS sequence"/>
</dbReference>
<accession>A0ABT1JH47</accession>